<protein>
    <submittedName>
        <fullName evidence="2">DUF4274 domain-containing protein</fullName>
    </submittedName>
</protein>
<dbReference type="Pfam" id="PF14096">
    <property type="entry name" value="DUF4274"/>
    <property type="match status" value="1"/>
</dbReference>
<name>A0ABX0KUJ9_9NEIS</name>
<organism evidence="2 3">
    <name type="scientific">Iodobacter violaceini</name>
    <dbReference type="NCBI Taxonomy" id="3044271"/>
    <lineage>
        <taxon>Bacteria</taxon>
        <taxon>Pseudomonadati</taxon>
        <taxon>Pseudomonadota</taxon>
        <taxon>Betaproteobacteria</taxon>
        <taxon>Neisseriales</taxon>
        <taxon>Chitinibacteraceae</taxon>
        <taxon>Iodobacter</taxon>
    </lineage>
</organism>
<feature type="domain" description="DUF4274" evidence="1">
    <location>
        <begin position="89"/>
        <end position="162"/>
    </location>
</feature>
<comment type="caution">
    <text evidence="2">The sequence shown here is derived from an EMBL/GenBank/DDBJ whole genome shotgun (WGS) entry which is preliminary data.</text>
</comment>
<evidence type="ECO:0000259" key="1">
    <source>
        <dbReference type="Pfam" id="PF14096"/>
    </source>
</evidence>
<gene>
    <name evidence="2" type="ORF">HA050_08400</name>
</gene>
<dbReference type="EMBL" id="JAAOLX010000004">
    <property type="protein sequence ID" value="NHQ86137.1"/>
    <property type="molecule type" value="Genomic_DNA"/>
</dbReference>
<proteinExistence type="predicted"/>
<accession>A0ABX0KUJ9</accession>
<dbReference type="Proteomes" id="UP000712570">
    <property type="component" value="Unassembled WGS sequence"/>
</dbReference>
<sequence>MRTRLEKGLGLQVTETSAGINALMRLALKGKIAGDTYYLKMDKLAFDQAMKGDEGEDYYQMYVQQRALGLEAFQNEVITELGACLGTGLHQIVRCHNYDSGQWLLMQVVNHPKCEFATALTIYWANQPNYHYLKYENLEQASQDTKNLSRETALLLNQIEVKAKLGKFMRSITVPDRNDLSDFLDRKNFDYANKPFIEIPVELRI</sequence>
<dbReference type="RefSeq" id="WP_166824577.1">
    <property type="nucleotide sequence ID" value="NZ_JAAOLX010000004.1"/>
</dbReference>
<evidence type="ECO:0000313" key="2">
    <source>
        <dbReference type="EMBL" id="NHQ86137.1"/>
    </source>
</evidence>
<dbReference type="InterPro" id="IPR025369">
    <property type="entry name" value="DUF4274"/>
</dbReference>
<evidence type="ECO:0000313" key="3">
    <source>
        <dbReference type="Proteomes" id="UP000712570"/>
    </source>
</evidence>
<reference evidence="2 3" key="1">
    <citation type="submission" date="2020-03" db="EMBL/GenBank/DDBJ databases">
        <title>Draft genome sequence of environmentally isolated violet-colored cultures.</title>
        <authorList>
            <person name="Wilson H.S."/>
        </authorList>
    </citation>
    <scope>NUCLEOTIDE SEQUENCE [LARGE SCALE GENOMIC DNA]</scope>
    <source>
        <strain evidence="2 3">HSC-16F04</strain>
    </source>
</reference>
<keyword evidence="3" id="KW-1185">Reference proteome</keyword>